<protein>
    <submittedName>
        <fullName evidence="3">Uncharacterized protein</fullName>
    </submittedName>
</protein>
<evidence type="ECO:0000313" key="5">
    <source>
        <dbReference type="Proteomes" id="UP001372834"/>
    </source>
</evidence>
<evidence type="ECO:0000313" key="3">
    <source>
        <dbReference type="EMBL" id="KAK6645058.1"/>
    </source>
</evidence>
<comment type="caution">
    <text evidence="3">The sequence shown here is derived from an EMBL/GenBank/DDBJ whole genome shotgun (WGS) entry which is preliminary data.</text>
</comment>
<name>A0AAN8SDP3_POLSC</name>
<sequence length="81" mass="9734">MAVSKERETRRKNTSREKRESQTKRKEGNKVYGIIAKDKPRIFERCLEPETFLYEMKEVKWARRKRRTGEVDVTENLETAS</sequence>
<evidence type="ECO:0000313" key="4">
    <source>
        <dbReference type="Proteomes" id="UP001359485"/>
    </source>
</evidence>
<gene>
    <name evidence="3" type="ORF">RUM43_001334</name>
    <name evidence="2" type="ORF">RUM44_004353</name>
</gene>
<organism evidence="3 5">
    <name type="scientific">Polyplax serrata</name>
    <name type="common">Common mouse louse</name>
    <dbReference type="NCBI Taxonomy" id="468196"/>
    <lineage>
        <taxon>Eukaryota</taxon>
        <taxon>Metazoa</taxon>
        <taxon>Ecdysozoa</taxon>
        <taxon>Arthropoda</taxon>
        <taxon>Hexapoda</taxon>
        <taxon>Insecta</taxon>
        <taxon>Pterygota</taxon>
        <taxon>Neoptera</taxon>
        <taxon>Paraneoptera</taxon>
        <taxon>Psocodea</taxon>
        <taxon>Troctomorpha</taxon>
        <taxon>Phthiraptera</taxon>
        <taxon>Anoplura</taxon>
        <taxon>Polyplacidae</taxon>
        <taxon>Polyplax</taxon>
    </lineage>
</organism>
<keyword evidence="4" id="KW-1185">Reference proteome</keyword>
<accession>A0AAN8SDP3</accession>
<dbReference type="Proteomes" id="UP001359485">
    <property type="component" value="Unassembled WGS sequence"/>
</dbReference>
<dbReference type="EMBL" id="JAWJWE010000001">
    <property type="protein sequence ID" value="KAK6645058.1"/>
    <property type="molecule type" value="Genomic_DNA"/>
</dbReference>
<feature type="region of interest" description="Disordered" evidence="1">
    <location>
        <begin position="1"/>
        <end position="31"/>
    </location>
</feature>
<dbReference type="EMBL" id="JAWJWF010000004">
    <property type="protein sequence ID" value="KAK6633746.1"/>
    <property type="molecule type" value="Genomic_DNA"/>
</dbReference>
<reference evidence="3 5" key="1">
    <citation type="submission" date="2023-10" db="EMBL/GenBank/DDBJ databases">
        <title>Genomes of two closely related lineages of the louse Polyplax serrata with different host specificities.</title>
        <authorList>
            <person name="Martinu J."/>
            <person name="Tarabai H."/>
            <person name="Stefka J."/>
            <person name="Hypsa V."/>
        </authorList>
    </citation>
    <scope>NUCLEOTIDE SEQUENCE [LARGE SCALE GENOMIC DNA]</scope>
    <source>
        <strain evidence="2">98ZLc_SE</strain>
        <strain evidence="3">HR10_N</strain>
    </source>
</reference>
<feature type="compositionally biased region" description="Basic and acidic residues" evidence="1">
    <location>
        <begin position="1"/>
        <end position="29"/>
    </location>
</feature>
<proteinExistence type="predicted"/>
<evidence type="ECO:0000313" key="2">
    <source>
        <dbReference type="EMBL" id="KAK6633746.1"/>
    </source>
</evidence>
<evidence type="ECO:0000256" key="1">
    <source>
        <dbReference type="SAM" id="MobiDB-lite"/>
    </source>
</evidence>
<dbReference type="AlphaFoldDB" id="A0AAN8SDP3"/>
<dbReference type="Proteomes" id="UP001372834">
    <property type="component" value="Unassembled WGS sequence"/>
</dbReference>